<gene>
    <name evidence="2" type="ORF">KIPB_003970</name>
</gene>
<sequence length="695" mass="74173">DTFRRVPQVTEDDLCSPLVPGDQEKQTPETRDPAFAMPSHTRAAAARRLGFVREMGSRVHGLHRLWVKRSSEALIRSGGPAALRSFSLPSPALGLRDKALTGPQERLSLVASQAALHYSGSSETLLTAERRRERERERGHGAEGAHHSLPLPGTALTRGEIPPDALVAMLGHPPVSTPKGLSASPFRQYGPYPDAERERERGVSDREGPRVPSHMEYMAVSGSADRDRSDRSGLMTMPGPARGERATSTMQDRERERERERERQRQRDNVTWGLSLTKDRRPLQQTQTQRGRDTGIEGVLGALELTQDMRVPQAQAGSVSYGSDSSRHLVSDYAPKGDRHFRAIGDSPAGHGPSPILDGNVVLVSVPAEVPKRLAALEADIGHMQVRLSRSSDSVSAVSGLVASGLTDQSLSGSLTSMSQQSGSGIVTSRGMTSSAVGDTGRVDRLALSTAEGGDRDSSTKAKKSFSYVMSYTGNAISARSQTGETERERERRRHRDMVDKEGERLLSAGIPATVGIDEAVLGIDQSRDTSLHSHHTHSLDAGADQGSVADELMKIAGKLSTKRVGHTILSGDEASSEHPSMTREDRSRDRGSVPRAGSRGGSATGSRGGSRGASPASLHSPITSMTMTMTMGPSASGSEAPSHTPSPSVHSLITMVDPTPSTLPDTEGAWRGGRSERLSPAVFGASVSPDKASP</sequence>
<feature type="compositionally biased region" description="Basic and acidic residues" evidence="1">
    <location>
        <begin position="194"/>
        <end position="209"/>
    </location>
</feature>
<feature type="region of interest" description="Disordered" evidence="1">
    <location>
        <begin position="172"/>
        <end position="295"/>
    </location>
</feature>
<dbReference type="AlphaFoldDB" id="A0A9K3CT46"/>
<feature type="non-terminal residue" evidence="2">
    <location>
        <position position="1"/>
    </location>
</feature>
<feature type="compositionally biased region" description="Basic and acidic residues" evidence="1">
    <location>
        <begin position="251"/>
        <end position="268"/>
    </location>
</feature>
<dbReference type="EMBL" id="BDIP01000808">
    <property type="protein sequence ID" value="GIQ82773.1"/>
    <property type="molecule type" value="Genomic_DNA"/>
</dbReference>
<feature type="region of interest" description="Disordered" evidence="1">
    <location>
        <begin position="409"/>
        <end position="440"/>
    </location>
</feature>
<feature type="compositionally biased region" description="Basic and acidic residues" evidence="1">
    <location>
        <begin position="128"/>
        <end position="146"/>
    </location>
</feature>
<feature type="compositionally biased region" description="Gly residues" evidence="1">
    <location>
        <begin position="599"/>
        <end position="612"/>
    </location>
</feature>
<accession>A0A9K3CT46</accession>
<feature type="compositionally biased region" description="Low complexity" evidence="1">
    <location>
        <begin position="613"/>
        <end position="639"/>
    </location>
</feature>
<feature type="compositionally biased region" description="Basic and acidic residues" evidence="1">
    <location>
        <begin position="22"/>
        <end position="32"/>
    </location>
</feature>
<organism evidence="2 3">
    <name type="scientific">Kipferlia bialata</name>
    <dbReference type="NCBI Taxonomy" id="797122"/>
    <lineage>
        <taxon>Eukaryota</taxon>
        <taxon>Metamonada</taxon>
        <taxon>Carpediemonas-like organisms</taxon>
        <taxon>Kipferlia</taxon>
    </lineage>
</organism>
<feature type="region of interest" description="Disordered" evidence="1">
    <location>
        <begin position="477"/>
        <end position="503"/>
    </location>
</feature>
<evidence type="ECO:0000313" key="2">
    <source>
        <dbReference type="EMBL" id="GIQ82773.1"/>
    </source>
</evidence>
<feature type="region of interest" description="Disordered" evidence="1">
    <location>
        <begin position="121"/>
        <end position="154"/>
    </location>
</feature>
<evidence type="ECO:0000256" key="1">
    <source>
        <dbReference type="SAM" id="MobiDB-lite"/>
    </source>
</evidence>
<evidence type="ECO:0000313" key="3">
    <source>
        <dbReference type="Proteomes" id="UP000265618"/>
    </source>
</evidence>
<feature type="compositionally biased region" description="Polar residues" evidence="1">
    <location>
        <begin position="409"/>
        <end position="437"/>
    </location>
</feature>
<protein>
    <submittedName>
        <fullName evidence="2">Uncharacterized protein</fullName>
    </submittedName>
</protein>
<proteinExistence type="predicted"/>
<keyword evidence="3" id="KW-1185">Reference proteome</keyword>
<feature type="compositionally biased region" description="Basic and acidic residues" evidence="1">
    <location>
        <begin position="581"/>
        <end position="593"/>
    </location>
</feature>
<reference evidence="2 3" key="1">
    <citation type="journal article" date="2018" name="PLoS ONE">
        <title>The draft genome of Kipferlia bialata reveals reductive genome evolution in fornicate parasites.</title>
        <authorList>
            <person name="Tanifuji G."/>
            <person name="Takabayashi S."/>
            <person name="Kume K."/>
            <person name="Takagi M."/>
            <person name="Nakayama T."/>
            <person name="Kamikawa R."/>
            <person name="Inagaki Y."/>
            <person name="Hashimoto T."/>
        </authorList>
    </citation>
    <scope>NUCLEOTIDE SEQUENCE [LARGE SCALE GENOMIC DNA]</scope>
    <source>
        <strain evidence="2">NY0173</strain>
    </source>
</reference>
<feature type="region of interest" description="Disordered" evidence="1">
    <location>
        <begin position="568"/>
        <end position="695"/>
    </location>
</feature>
<dbReference type="Proteomes" id="UP000265618">
    <property type="component" value="Unassembled WGS sequence"/>
</dbReference>
<name>A0A9K3CT46_9EUKA</name>
<feature type="region of interest" description="Disordered" evidence="1">
    <location>
        <begin position="1"/>
        <end position="35"/>
    </location>
</feature>
<feature type="compositionally biased region" description="Polar residues" evidence="1">
    <location>
        <begin position="640"/>
        <end position="652"/>
    </location>
</feature>
<comment type="caution">
    <text evidence="2">The sequence shown here is derived from an EMBL/GenBank/DDBJ whole genome shotgun (WGS) entry which is preliminary data.</text>
</comment>